<evidence type="ECO:0000256" key="3">
    <source>
        <dbReference type="ARBA" id="ARBA00022801"/>
    </source>
</evidence>
<dbReference type="Pfam" id="PF03162">
    <property type="entry name" value="Y_phosphatase2"/>
    <property type="match status" value="1"/>
</dbReference>
<dbReference type="InterPro" id="IPR020428">
    <property type="entry name" value="PFA-DSPs"/>
</dbReference>
<evidence type="ECO:0000256" key="1">
    <source>
        <dbReference type="ARBA" id="ARBA00004496"/>
    </source>
</evidence>
<proteinExistence type="predicted"/>
<keyword evidence="5" id="KW-1185">Reference proteome</keyword>
<protein>
    <recommendedName>
        <fullName evidence="6">Protein-tyrosine phosphatase</fullName>
    </recommendedName>
</protein>
<dbReference type="OrthoDB" id="6375174at2759"/>
<feature type="non-terminal residue" evidence="4">
    <location>
        <position position="1"/>
    </location>
</feature>
<evidence type="ECO:0000313" key="5">
    <source>
        <dbReference type="Proteomes" id="UP001140094"/>
    </source>
</evidence>
<dbReference type="InterPro" id="IPR004861">
    <property type="entry name" value="Siw14-like"/>
</dbReference>
<evidence type="ECO:0008006" key="6">
    <source>
        <dbReference type="Google" id="ProtNLM"/>
    </source>
</evidence>
<sequence length="143" mass="16297">MKELPDYFVQVPEAFALVEEGVYRCSGVLSGEQIKYLDTLSLKTVLILSVEGPSRAFSQYLKSKGIRRIHLGMTRWQSNLGWKPVSEELIKDALECLLNKANHPLLIVCSSGVRETGTLVGCLRKLQHWNFNSIVYEVKWQRT</sequence>
<gene>
    <name evidence="4" type="ORF">H4R20_002903</name>
</gene>
<dbReference type="PRINTS" id="PR01911">
    <property type="entry name" value="PFDSPHPHTASE"/>
</dbReference>
<organism evidence="4 5">
    <name type="scientific">Coemansia guatemalensis</name>
    <dbReference type="NCBI Taxonomy" id="2761395"/>
    <lineage>
        <taxon>Eukaryota</taxon>
        <taxon>Fungi</taxon>
        <taxon>Fungi incertae sedis</taxon>
        <taxon>Zoopagomycota</taxon>
        <taxon>Kickxellomycotina</taxon>
        <taxon>Kickxellomycetes</taxon>
        <taxon>Kickxellales</taxon>
        <taxon>Kickxellaceae</taxon>
        <taxon>Coemansia</taxon>
    </lineage>
</organism>
<comment type="caution">
    <text evidence="4">The sequence shown here is derived from an EMBL/GenBank/DDBJ whole genome shotgun (WGS) entry which is preliminary data.</text>
</comment>
<dbReference type="GO" id="GO:0005737">
    <property type="term" value="C:cytoplasm"/>
    <property type="evidence" value="ECO:0007669"/>
    <property type="project" value="UniProtKB-SubCell"/>
</dbReference>
<evidence type="ECO:0000313" key="4">
    <source>
        <dbReference type="EMBL" id="KAJ2803422.1"/>
    </source>
</evidence>
<comment type="subcellular location">
    <subcellularLocation>
        <location evidence="1">Cytoplasm</location>
    </subcellularLocation>
</comment>
<dbReference type="AlphaFoldDB" id="A0A9W8LU79"/>
<keyword evidence="3" id="KW-0378">Hydrolase</keyword>
<dbReference type="Gene3D" id="3.90.190.10">
    <property type="entry name" value="Protein tyrosine phosphatase superfamily"/>
    <property type="match status" value="1"/>
</dbReference>
<dbReference type="PANTHER" id="PTHR31126">
    <property type="entry name" value="TYROSINE-PROTEIN PHOSPHATASE"/>
    <property type="match status" value="1"/>
</dbReference>
<dbReference type="GO" id="GO:0016791">
    <property type="term" value="F:phosphatase activity"/>
    <property type="evidence" value="ECO:0007669"/>
    <property type="project" value="InterPro"/>
</dbReference>
<evidence type="ECO:0000256" key="2">
    <source>
        <dbReference type="ARBA" id="ARBA00022490"/>
    </source>
</evidence>
<keyword evidence="2" id="KW-0963">Cytoplasm</keyword>
<name>A0A9W8LU79_9FUNG</name>
<dbReference type="InterPro" id="IPR029021">
    <property type="entry name" value="Prot-tyrosine_phosphatase-like"/>
</dbReference>
<dbReference type="CDD" id="cd14501">
    <property type="entry name" value="PFA-DSP"/>
    <property type="match status" value="1"/>
</dbReference>
<accession>A0A9W8LU79</accession>
<reference evidence="4" key="1">
    <citation type="submission" date="2022-07" db="EMBL/GenBank/DDBJ databases">
        <title>Phylogenomic reconstructions and comparative analyses of Kickxellomycotina fungi.</title>
        <authorList>
            <person name="Reynolds N.K."/>
            <person name="Stajich J.E."/>
            <person name="Barry K."/>
            <person name="Grigoriev I.V."/>
            <person name="Crous P."/>
            <person name="Smith M.E."/>
        </authorList>
    </citation>
    <scope>NUCLEOTIDE SEQUENCE</scope>
    <source>
        <strain evidence="4">NRRL 1565</strain>
    </source>
</reference>
<dbReference type="SUPFAM" id="SSF52799">
    <property type="entry name" value="(Phosphotyrosine protein) phosphatases II"/>
    <property type="match status" value="1"/>
</dbReference>
<dbReference type="PANTHER" id="PTHR31126:SF18">
    <property type="entry name" value="PROTEIN-TYROSINE-PHOSPHATASE"/>
    <property type="match status" value="1"/>
</dbReference>
<dbReference type="FunFam" id="3.90.190.10:FF:000035">
    <property type="entry name" value="Tyrosine phosphatase, putative"/>
    <property type="match status" value="1"/>
</dbReference>
<dbReference type="Proteomes" id="UP001140094">
    <property type="component" value="Unassembled WGS sequence"/>
</dbReference>
<dbReference type="EMBL" id="JANBUO010000528">
    <property type="protein sequence ID" value="KAJ2803422.1"/>
    <property type="molecule type" value="Genomic_DNA"/>
</dbReference>